<feature type="compositionally biased region" description="Acidic residues" evidence="2">
    <location>
        <begin position="523"/>
        <end position="533"/>
    </location>
</feature>
<dbReference type="SMART" id="SM00240">
    <property type="entry name" value="FHA"/>
    <property type="match status" value="1"/>
</dbReference>
<feature type="compositionally biased region" description="Basic and acidic residues" evidence="2">
    <location>
        <begin position="534"/>
        <end position="553"/>
    </location>
</feature>
<reference evidence="4 5" key="1">
    <citation type="journal article" date="2016" name="Nat. Commun.">
        <title>Extremotolerant tardigrade genome and improved radiotolerance of human cultured cells by tardigrade-unique protein.</title>
        <authorList>
            <person name="Hashimoto T."/>
            <person name="Horikawa D.D."/>
            <person name="Saito Y."/>
            <person name="Kuwahara H."/>
            <person name="Kozuka-Hata H."/>
            <person name="Shin-I T."/>
            <person name="Minakuchi Y."/>
            <person name="Ohishi K."/>
            <person name="Motoyama A."/>
            <person name="Aizu T."/>
            <person name="Enomoto A."/>
            <person name="Kondo K."/>
            <person name="Tanaka S."/>
            <person name="Hara Y."/>
            <person name="Koshikawa S."/>
            <person name="Sagara H."/>
            <person name="Miura T."/>
            <person name="Yokobori S."/>
            <person name="Miyagawa K."/>
            <person name="Suzuki Y."/>
            <person name="Kubo T."/>
            <person name="Oyama M."/>
            <person name="Kohara Y."/>
            <person name="Fujiyama A."/>
            <person name="Arakawa K."/>
            <person name="Katayama T."/>
            <person name="Toyoda A."/>
            <person name="Kunieda T."/>
        </authorList>
    </citation>
    <scope>NUCLEOTIDE SEQUENCE [LARGE SCALE GENOMIC DNA]</scope>
    <source>
        <strain evidence="4 5">YOKOZUNA-1</strain>
    </source>
</reference>
<dbReference type="Proteomes" id="UP000186922">
    <property type="component" value="Unassembled WGS sequence"/>
</dbReference>
<sequence>MDDGTTNHEETPNDASSSDFKPPLLMDSLHSACEEQPSTQVADHRKATDATDKAASGHSDSPARSPAFNYTEPSWATSASGDYVLEVVKNGTLVNSISLKEKSHFVVGRLPGQCDIYVEHPSCSRFHAVLQFGSNPQNNLLSQDGCYLYDLHSTHGTSVNKIKVAPETYVPLKVGYVIKFGESTRLYIVQGPSEDDEDTSVPVTGNSRPEAKVPPKEEDNGVDWGFGPDATEEEEEKDIGFLDSISTADKDISYYADDPAKALKAFFTREGVDMEYDIEEIGHGNKRQFHCRIPLPIDTPNGRQIMAEATTNGKKKEALAQAIVEACRILHSQGMLKGTTSIGKKHKAKNWADEDFYDSDEDTYLDRTGTVERKRKERIRKSGKQTQAAETFDSLTKKMELLKAEVDEISQKLQQADKNKIDSIGGGSLDDLDTFMNAVKSGLIMDSKTRIKLKQRLTELKQEESMLVRMLNIAKPLDLPPICPTIWPSTKAEVTPVSRVKVPAIPASAAPVYDHGLKRPFVPEEEEEEAEPSAEEKPTPVKEEPSPVKREKAFPVTENIPAGSKNEPTKEVVAFQPEESPQLLQPYIQPSQPKKKRAPAKTTVEYDASDPDYAMWIPPQDQAGDGRTSLNERLGY</sequence>
<feature type="region of interest" description="Disordered" evidence="2">
    <location>
        <begin position="1"/>
        <end position="68"/>
    </location>
</feature>
<evidence type="ECO:0000256" key="1">
    <source>
        <dbReference type="SAM" id="Coils"/>
    </source>
</evidence>
<dbReference type="PANTHER" id="PTHR23308">
    <property type="entry name" value="NUCLEAR INHIBITOR OF PROTEIN PHOSPHATASE-1"/>
    <property type="match status" value="1"/>
</dbReference>
<keyword evidence="5" id="KW-1185">Reference proteome</keyword>
<dbReference type="OrthoDB" id="433755at2759"/>
<feature type="compositionally biased region" description="Basic and acidic residues" evidence="2">
    <location>
        <begin position="209"/>
        <end position="219"/>
    </location>
</feature>
<dbReference type="SUPFAM" id="SSF49879">
    <property type="entry name" value="SMAD/FHA domain"/>
    <property type="match status" value="1"/>
</dbReference>
<feature type="compositionally biased region" description="Basic and acidic residues" evidence="2">
    <location>
        <begin position="42"/>
        <end position="52"/>
    </location>
</feature>
<dbReference type="InterPro" id="IPR050923">
    <property type="entry name" value="Cell_Proc_Reg/RNA_Proc"/>
</dbReference>
<dbReference type="InterPro" id="IPR008984">
    <property type="entry name" value="SMAD_FHA_dom_sf"/>
</dbReference>
<dbReference type="AlphaFoldDB" id="A0A1D1UM21"/>
<feature type="region of interest" description="Disordered" evidence="2">
    <location>
        <begin position="523"/>
        <end position="636"/>
    </location>
</feature>
<feature type="region of interest" description="Disordered" evidence="2">
    <location>
        <begin position="191"/>
        <end position="223"/>
    </location>
</feature>
<proteinExistence type="predicted"/>
<evidence type="ECO:0000256" key="2">
    <source>
        <dbReference type="SAM" id="MobiDB-lite"/>
    </source>
</evidence>
<gene>
    <name evidence="4" type="primary">RvY_01033</name>
    <name evidence="4" type="synonym">RvY_01033.1</name>
    <name evidence="4" type="ORF">RvY_01033-1</name>
</gene>
<dbReference type="CDD" id="cd22677">
    <property type="entry name" value="FHA_Kanadaptin"/>
    <property type="match status" value="1"/>
</dbReference>
<dbReference type="Gene3D" id="3.30.160.20">
    <property type="match status" value="1"/>
</dbReference>
<feature type="coiled-coil region" evidence="1">
    <location>
        <begin position="392"/>
        <end position="419"/>
    </location>
</feature>
<organism evidence="4 5">
    <name type="scientific">Ramazzottius varieornatus</name>
    <name type="common">Water bear</name>
    <name type="synonym">Tardigrade</name>
    <dbReference type="NCBI Taxonomy" id="947166"/>
    <lineage>
        <taxon>Eukaryota</taxon>
        <taxon>Metazoa</taxon>
        <taxon>Ecdysozoa</taxon>
        <taxon>Tardigrada</taxon>
        <taxon>Eutardigrada</taxon>
        <taxon>Parachela</taxon>
        <taxon>Hypsibioidea</taxon>
        <taxon>Ramazzottiidae</taxon>
        <taxon>Ramazzottius</taxon>
    </lineage>
</organism>
<evidence type="ECO:0000313" key="5">
    <source>
        <dbReference type="Proteomes" id="UP000186922"/>
    </source>
</evidence>
<feature type="domain" description="FHA" evidence="3">
    <location>
        <begin position="105"/>
        <end position="164"/>
    </location>
</feature>
<dbReference type="CDD" id="cd19856">
    <property type="entry name" value="DSRM_Kanadaptin"/>
    <property type="match status" value="1"/>
</dbReference>
<evidence type="ECO:0000313" key="4">
    <source>
        <dbReference type="EMBL" id="GAU88307.1"/>
    </source>
</evidence>
<keyword evidence="1" id="KW-0175">Coiled coil</keyword>
<comment type="caution">
    <text evidence="4">The sequence shown here is derived from an EMBL/GenBank/DDBJ whole genome shotgun (WGS) entry which is preliminary data.</text>
</comment>
<evidence type="ECO:0000259" key="3">
    <source>
        <dbReference type="PROSITE" id="PS50006"/>
    </source>
</evidence>
<dbReference type="PROSITE" id="PS50006">
    <property type="entry name" value="FHA_DOMAIN"/>
    <property type="match status" value="1"/>
</dbReference>
<name>A0A1D1UM21_RAMVA</name>
<dbReference type="InterPro" id="IPR000253">
    <property type="entry name" value="FHA_dom"/>
</dbReference>
<dbReference type="Pfam" id="PF00498">
    <property type="entry name" value="FHA"/>
    <property type="match status" value="1"/>
</dbReference>
<dbReference type="EMBL" id="BDGG01000001">
    <property type="protein sequence ID" value="GAU88307.1"/>
    <property type="molecule type" value="Genomic_DNA"/>
</dbReference>
<feature type="compositionally biased region" description="Basic and acidic residues" evidence="2">
    <location>
        <begin position="1"/>
        <end position="11"/>
    </location>
</feature>
<protein>
    <recommendedName>
        <fullName evidence="3">FHA domain-containing protein</fullName>
    </recommendedName>
</protein>
<accession>A0A1D1UM21</accession>
<dbReference type="Gene3D" id="2.60.200.20">
    <property type="match status" value="1"/>
</dbReference>